<dbReference type="Gene3D" id="3.40.50.150">
    <property type="entry name" value="Vaccinia Virus protein VP39"/>
    <property type="match status" value="1"/>
</dbReference>
<dbReference type="CDD" id="cd02440">
    <property type="entry name" value="AdoMet_MTases"/>
    <property type="match status" value="1"/>
</dbReference>
<organism evidence="2 3">
    <name type="scientific">Paenibacillus rigui</name>
    <dbReference type="NCBI Taxonomy" id="554312"/>
    <lineage>
        <taxon>Bacteria</taxon>
        <taxon>Bacillati</taxon>
        <taxon>Bacillota</taxon>
        <taxon>Bacilli</taxon>
        <taxon>Bacillales</taxon>
        <taxon>Paenibacillaceae</taxon>
        <taxon>Paenibacillus</taxon>
    </lineage>
</organism>
<name>A0A229UJH5_9BACL</name>
<comment type="caution">
    <text evidence="2">The sequence shown here is derived from an EMBL/GenBank/DDBJ whole genome shotgun (WGS) entry which is preliminary data.</text>
</comment>
<dbReference type="Proteomes" id="UP000215509">
    <property type="component" value="Unassembled WGS sequence"/>
</dbReference>
<dbReference type="AlphaFoldDB" id="A0A229UJH5"/>
<evidence type="ECO:0000313" key="2">
    <source>
        <dbReference type="EMBL" id="OXM83049.1"/>
    </source>
</evidence>
<dbReference type="SUPFAM" id="SSF53335">
    <property type="entry name" value="S-adenosyl-L-methionine-dependent methyltransferases"/>
    <property type="match status" value="1"/>
</dbReference>
<protein>
    <recommendedName>
        <fullName evidence="1">Methyltransferase domain-containing protein</fullName>
    </recommendedName>
</protein>
<dbReference type="InterPro" id="IPR029063">
    <property type="entry name" value="SAM-dependent_MTases_sf"/>
</dbReference>
<dbReference type="RefSeq" id="WP_094018146.1">
    <property type="nucleotide sequence ID" value="NZ_NMQW01000052.1"/>
</dbReference>
<dbReference type="OrthoDB" id="9808140at2"/>
<feature type="domain" description="Methyltransferase" evidence="1">
    <location>
        <begin position="54"/>
        <end position="170"/>
    </location>
</feature>
<reference evidence="2 3" key="1">
    <citation type="submission" date="2017-07" db="EMBL/GenBank/DDBJ databases">
        <title>Genome sequencing and assembly of Paenibacillus rigui.</title>
        <authorList>
            <person name="Mayilraj S."/>
        </authorList>
    </citation>
    <scope>NUCLEOTIDE SEQUENCE [LARGE SCALE GENOMIC DNA]</scope>
    <source>
        <strain evidence="2 3">JCM 16352</strain>
    </source>
</reference>
<gene>
    <name evidence="2" type="ORF">CF651_27945</name>
</gene>
<dbReference type="Pfam" id="PF13847">
    <property type="entry name" value="Methyltransf_31"/>
    <property type="match status" value="1"/>
</dbReference>
<dbReference type="InterPro" id="IPR025714">
    <property type="entry name" value="Methyltranfer_dom"/>
</dbReference>
<sequence length="248" mass="28690">MKNQEQDQYIAALKKDGEFVIEKFNSFIGNKSEQQKFLEQILDEGQVHFEHAADIACGSGALSYWLSLKYPNSSYTLVDLNDDLIEEARKVNTGDRFHFHVQNVYDLSLLQDNDYDLTCCWQTLLCLENPQKALDELIRITRKGGRIYISSLFDPVNEVDIYAKMVDWTRVSAQDGHYTPYNTFSMKTIHRWLDGKVETIKLHPFQIQIDLPDVYKGLGTYTVRLENGDRLQFSAGLHLNWGILELVK</sequence>
<keyword evidence="3" id="KW-1185">Reference proteome</keyword>
<accession>A0A229UJH5</accession>
<evidence type="ECO:0000259" key="1">
    <source>
        <dbReference type="Pfam" id="PF13847"/>
    </source>
</evidence>
<dbReference type="PANTHER" id="PTHR43591">
    <property type="entry name" value="METHYLTRANSFERASE"/>
    <property type="match status" value="1"/>
</dbReference>
<dbReference type="EMBL" id="NMQW01000052">
    <property type="protein sequence ID" value="OXM83049.1"/>
    <property type="molecule type" value="Genomic_DNA"/>
</dbReference>
<proteinExistence type="predicted"/>
<evidence type="ECO:0000313" key="3">
    <source>
        <dbReference type="Proteomes" id="UP000215509"/>
    </source>
</evidence>